<reference evidence="1 2" key="1">
    <citation type="submission" date="2019-08" db="EMBL/GenBank/DDBJ databases">
        <title>Bacillus genomes from the desert of Cuatro Cienegas, Coahuila.</title>
        <authorList>
            <person name="Olmedo-Alvarez G."/>
        </authorList>
    </citation>
    <scope>NUCLEOTIDE SEQUENCE [LARGE SCALE GENOMIC DNA]</scope>
    <source>
        <strain evidence="1 2">CH446_14T</strain>
    </source>
</reference>
<dbReference type="RefSeq" id="WP_148976849.1">
    <property type="nucleotide sequence ID" value="NZ_JBNIKT010000022.1"/>
</dbReference>
<dbReference type="InterPro" id="IPR049728">
    <property type="entry name" value="BA3454-like"/>
</dbReference>
<accession>A0A5D4QYI1</accession>
<organism evidence="1 2">
    <name type="scientific">Bacillus infantis</name>
    <dbReference type="NCBI Taxonomy" id="324767"/>
    <lineage>
        <taxon>Bacteria</taxon>
        <taxon>Bacillati</taxon>
        <taxon>Bacillota</taxon>
        <taxon>Bacilli</taxon>
        <taxon>Bacillales</taxon>
        <taxon>Bacillaceae</taxon>
        <taxon>Bacillus</taxon>
    </lineage>
</organism>
<dbReference type="EMBL" id="VTER01000015">
    <property type="protein sequence ID" value="TYS42956.1"/>
    <property type="molecule type" value="Genomic_DNA"/>
</dbReference>
<gene>
    <name evidence="1" type="ORF">FZD51_22840</name>
</gene>
<name>A0A5D4QYI1_9BACI</name>
<evidence type="ECO:0000313" key="2">
    <source>
        <dbReference type="Proteomes" id="UP000322139"/>
    </source>
</evidence>
<comment type="caution">
    <text evidence="1">The sequence shown here is derived from an EMBL/GenBank/DDBJ whole genome shotgun (WGS) entry which is preliminary data.</text>
</comment>
<sequence length="46" mass="5255">MVQVTVTVNHGGKNYMTNVIARRGTQEEEIARLAQEQVQRQWQAAN</sequence>
<protein>
    <submittedName>
        <fullName evidence="1">BA3454 family stress response protein</fullName>
    </submittedName>
</protein>
<dbReference type="Proteomes" id="UP000322139">
    <property type="component" value="Unassembled WGS sequence"/>
</dbReference>
<dbReference type="NCBIfam" id="NF033491">
    <property type="entry name" value="BA3454_fam"/>
    <property type="match status" value="1"/>
</dbReference>
<dbReference type="AlphaFoldDB" id="A0A5D4QYI1"/>
<evidence type="ECO:0000313" key="1">
    <source>
        <dbReference type="EMBL" id="TYS42956.1"/>
    </source>
</evidence>
<proteinExistence type="predicted"/>